<keyword evidence="4 7" id="KW-0812">Transmembrane</keyword>
<comment type="subcellular location">
    <subcellularLocation>
        <location evidence="1">Cell membrane</location>
        <topology evidence="1">Multi-pass membrane protein</topology>
    </subcellularLocation>
</comment>
<dbReference type="AlphaFoldDB" id="A0A8I1MFH1"/>
<protein>
    <submittedName>
        <fullName evidence="9">DMT family transporter</fullName>
    </submittedName>
</protein>
<dbReference type="Pfam" id="PF00892">
    <property type="entry name" value="EamA"/>
    <property type="match status" value="2"/>
</dbReference>
<dbReference type="InterPro" id="IPR000620">
    <property type="entry name" value="EamA_dom"/>
</dbReference>
<comment type="similarity">
    <text evidence="2">Belongs to the EamA transporter family.</text>
</comment>
<evidence type="ECO:0000256" key="7">
    <source>
        <dbReference type="SAM" id="Phobius"/>
    </source>
</evidence>
<keyword evidence="3" id="KW-1003">Cell membrane</keyword>
<feature type="transmembrane region" description="Helical" evidence="7">
    <location>
        <begin position="12"/>
        <end position="32"/>
    </location>
</feature>
<dbReference type="GeneID" id="93682642"/>
<evidence type="ECO:0000313" key="10">
    <source>
        <dbReference type="Proteomes" id="UP000664578"/>
    </source>
</evidence>
<feature type="domain" description="EamA" evidence="8">
    <location>
        <begin position="152"/>
        <end position="294"/>
    </location>
</feature>
<dbReference type="Proteomes" id="UP000664578">
    <property type="component" value="Unassembled WGS sequence"/>
</dbReference>
<feature type="transmembrane region" description="Helical" evidence="7">
    <location>
        <begin position="277"/>
        <end position="295"/>
    </location>
</feature>
<evidence type="ECO:0000256" key="5">
    <source>
        <dbReference type="ARBA" id="ARBA00022989"/>
    </source>
</evidence>
<dbReference type="InterPro" id="IPR050638">
    <property type="entry name" value="AA-Vitamin_Transporters"/>
</dbReference>
<evidence type="ECO:0000256" key="1">
    <source>
        <dbReference type="ARBA" id="ARBA00004651"/>
    </source>
</evidence>
<evidence type="ECO:0000256" key="4">
    <source>
        <dbReference type="ARBA" id="ARBA00022692"/>
    </source>
</evidence>
<reference evidence="9" key="1">
    <citation type="submission" date="2020-12" db="EMBL/GenBank/DDBJ databases">
        <title>PHA producing bacteria isolated from mangrove.</title>
        <authorList>
            <person name="Zheng W."/>
            <person name="Yu S."/>
            <person name="Huang Y."/>
        </authorList>
    </citation>
    <scope>NUCLEOTIDE SEQUENCE</scope>
    <source>
        <strain evidence="9">GN22-4</strain>
    </source>
</reference>
<feature type="transmembrane region" description="Helical" evidence="7">
    <location>
        <begin position="128"/>
        <end position="146"/>
    </location>
</feature>
<evidence type="ECO:0000256" key="3">
    <source>
        <dbReference type="ARBA" id="ARBA00022475"/>
    </source>
</evidence>
<name>A0A8I1MFH1_9BACI</name>
<feature type="domain" description="EamA" evidence="8">
    <location>
        <begin position="11"/>
        <end position="139"/>
    </location>
</feature>
<feature type="transmembrane region" description="Helical" evidence="7">
    <location>
        <begin position="254"/>
        <end position="271"/>
    </location>
</feature>
<dbReference type="PANTHER" id="PTHR32322:SF18">
    <property type="entry name" value="S-ADENOSYLMETHIONINE_S-ADENOSYLHOMOCYSTEINE TRANSPORTER"/>
    <property type="match status" value="1"/>
</dbReference>
<dbReference type="GO" id="GO:0005886">
    <property type="term" value="C:plasma membrane"/>
    <property type="evidence" value="ECO:0007669"/>
    <property type="project" value="UniProtKB-SubCell"/>
</dbReference>
<evidence type="ECO:0000256" key="2">
    <source>
        <dbReference type="ARBA" id="ARBA00007362"/>
    </source>
</evidence>
<feature type="transmembrane region" description="Helical" evidence="7">
    <location>
        <begin position="152"/>
        <end position="171"/>
    </location>
</feature>
<dbReference type="EMBL" id="JAEMWV010000005">
    <property type="protein sequence ID" value="MBN8252195.1"/>
    <property type="molecule type" value="Genomic_DNA"/>
</dbReference>
<feature type="transmembrane region" description="Helical" evidence="7">
    <location>
        <begin position="38"/>
        <end position="55"/>
    </location>
</feature>
<gene>
    <name evidence="9" type="ORF">JF537_11480</name>
</gene>
<feature type="transmembrane region" description="Helical" evidence="7">
    <location>
        <begin position="221"/>
        <end position="242"/>
    </location>
</feature>
<feature type="transmembrane region" description="Helical" evidence="7">
    <location>
        <begin position="67"/>
        <end position="91"/>
    </location>
</feature>
<dbReference type="RefSeq" id="WP_119543874.1">
    <property type="nucleotide sequence ID" value="NZ_CM125968.1"/>
</dbReference>
<dbReference type="InterPro" id="IPR037185">
    <property type="entry name" value="EmrE-like"/>
</dbReference>
<proteinExistence type="inferred from homology"/>
<accession>A0A8I1MFH1</accession>
<organism evidence="9 10">
    <name type="scientific">Priestia flexa</name>
    <dbReference type="NCBI Taxonomy" id="86664"/>
    <lineage>
        <taxon>Bacteria</taxon>
        <taxon>Bacillati</taxon>
        <taxon>Bacillota</taxon>
        <taxon>Bacilli</taxon>
        <taxon>Bacillales</taxon>
        <taxon>Bacillaceae</taxon>
        <taxon>Priestia</taxon>
    </lineage>
</organism>
<evidence type="ECO:0000259" key="8">
    <source>
        <dbReference type="Pfam" id="PF00892"/>
    </source>
</evidence>
<sequence length="316" mass="34427">MTNVQRAFGSAFLYAIITGFALMIVKVALNYAGVIDVLAHRFTLSFIVASLFLFVNKQKMQVNGHDVLRIVPLGLLFPISYFGFQALGLLYTTSSEASIIQASVPIFTLLLATYLLKETSTSRQKFSILLSVSGIVYILAMKGVNFSASGSLGALFILLASLSNASYNVLARKMTRSYSTLELTYVMMFVGFVGFNGVAVVHHSLNGSLATFFEPLFQLEFLLSVAYLGIFSSLITAFLSNYSLKTIQAAQMSVFTNLATLIGVIAGVAFLHESLSYFHWIGGIAIMVGIIGTTYKGRSKGQKLSKELIDKKLENS</sequence>
<evidence type="ECO:0000256" key="6">
    <source>
        <dbReference type="ARBA" id="ARBA00023136"/>
    </source>
</evidence>
<feature type="transmembrane region" description="Helical" evidence="7">
    <location>
        <begin position="183"/>
        <end position="201"/>
    </location>
</feature>
<keyword evidence="6 7" id="KW-0472">Membrane</keyword>
<comment type="caution">
    <text evidence="9">The sequence shown here is derived from an EMBL/GenBank/DDBJ whole genome shotgun (WGS) entry which is preliminary data.</text>
</comment>
<dbReference type="PANTHER" id="PTHR32322">
    <property type="entry name" value="INNER MEMBRANE TRANSPORTER"/>
    <property type="match status" value="1"/>
</dbReference>
<keyword evidence="5 7" id="KW-1133">Transmembrane helix</keyword>
<dbReference type="SUPFAM" id="SSF103481">
    <property type="entry name" value="Multidrug resistance efflux transporter EmrE"/>
    <property type="match status" value="2"/>
</dbReference>
<evidence type="ECO:0000313" key="9">
    <source>
        <dbReference type="EMBL" id="MBN8252195.1"/>
    </source>
</evidence>
<feature type="transmembrane region" description="Helical" evidence="7">
    <location>
        <begin position="97"/>
        <end position="116"/>
    </location>
</feature>